<dbReference type="Gene3D" id="1.20.1270.280">
    <property type="match status" value="1"/>
</dbReference>
<evidence type="ECO:0000256" key="8">
    <source>
        <dbReference type="ARBA" id="ARBA00023054"/>
    </source>
</evidence>
<dbReference type="FunFam" id="3.40.50.300:FF:000362">
    <property type="entry name" value="Dynein, axonemal, heavy chain 6"/>
    <property type="match status" value="1"/>
</dbReference>
<dbReference type="FunFam" id="3.40.50.300:FF:002141">
    <property type="entry name" value="Dynein heavy chain"/>
    <property type="match status" value="1"/>
</dbReference>
<evidence type="ECO:0000313" key="22">
    <source>
        <dbReference type="EMBL" id="KAL0272755.1"/>
    </source>
</evidence>
<dbReference type="FunFam" id="1.10.8.720:FF:000001">
    <property type="entry name" value="dynein heavy chain 7, axonemal"/>
    <property type="match status" value="1"/>
</dbReference>
<dbReference type="InterPro" id="IPR026983">
    <property type="entry name" value="DHC"/>
</dbReference>
<dbReference type="GO" id="GO:0005930">
    <property type="term" value="C:axoneme"/>
    <property type="evidence" value="ECO:0007669"/>
    <property type="project" value="UniProtKB-SubCell"/>
</dbReference>
<evidence type="ECO:0000256" key="13">
    <source>
        <dbReference type="SAM" id="Coils"/>
    </source>
</evidence>
<dbReference type="FunFam" id="1.20.920.30:FF:000005">
    <property type="entry name" value="Dynein, axonemal, heavy chain 2"/>
    <property type="match status" value="1"/>
</dbReference>
<dbReference type="GO" id="GO:0030286">
    <property type="term" value="C:dynein complex"/>
    <property type="evidence" value="ECO:0007669"/>
    <property type="project" value="UniProtKB-KW"/>
</dbReference>
<keyword evidence="12" id="KW-0966">Cell projection</keyword>
<name>A0AAW2HTW9_9NEOP</name>
<keyword evidence="11" id="KW-0206">Cytoskeleton</keyword>
<evidence type="ECO:0000259" key="20">
    <source>
        <dbReference type="Pfam" id="PF18198"/>
    </source>
</evidence>
<feature type="domain" description="Dynein heavy chain AAA 5 extension" evidence="18">
    <location>
        <begin position="160"/>
        <end position="279"/>
    </location>
</feature>
<dbReference type="Gene3D" id="1.20.920.30">
    <property type="match status" value="1"/>
</dbReference>
<dbReference type="EMBL" id="JARGDH010000003">
    <property type="protein sequence ID" value="KAL0272755.1"/>
    <property type="molecule type" value="Genomic_DNA"/>
</dbReference>
<feature type="domain" description="Dynein heavy chain C-terminal" evidence="21">
    <location>
        <begin position="2066"/>
        <end position="2364"/>
    </location>
</feature>
<dbReference type="Pfam" id="PF12781">
    <property type="entry name" value="AAA_9"/>
    <property type="match status" value="1"/>
</dbReference>
<dbReference type="Gene3D" id="1.20.920.20">
    <property type="match status" value="1"/>
</dbReference>
<dbReference type="Pfam" id="PF12775">
    <property type="entry name" value="AAA_7"/>
    <property type="match status" value="1"/>
</dbReference>
<dbReference type="GO" id="GO:0005524">
    <property type="term" value="F:ATP binding"/>
    <property type="evidence" value="ECO:0007669"/>
    <property type="project" value="UniProtKB-KW"/>
</dbReference>
<comment type="similarity">
    <text evidence="2">Belongs to the dynein heavy chain family.</text>
</comment>
<dbReference type="Pfam" id="PF18198">
    <property type="entry name" value="AAA_lid_11"/>
    <property type="match status" value="1"/>
</dbReference>
<evidence type="ECO:0000256" key="1">
    <source>
        <dbReference type="ARBA" id="ARBA00004430"/>
    </source>
</evidence>
<dbReference type="Gene3D" id="3.40.50.300">
    <property type="entry name" value="P-loop containing nucleotide triphosphate hydrolases"/>
    <property type="match status" value="4"/>
</dbReference>
<keyword evidence="5" id="KW-0547">Nucleotide-binding</keyword>
<dbReference type="InterPro" id="IPR041589">
    <property type="entry name" value="DNAH3_AAA_lid_1"/>
</dbReference>
<keyword evidence="4" id="KW-0493">Microtubule</keyword>
<feature type="domain" description="Dynein heavy chain AAA lid" evidence="20">
    <location>
        <begin position="1920"/>
        <end position="2059"/>
    </location>
</feature>
<keyword evidence="8 13" id="KW-0175">Coiled coil</keyword>
<dbReference type="GO" id="GO:0005874">
    <property type="term" value="C:microtubule"/>
    <property type="evidence" value="ECO:0007669"/>
    <property type="project" value="UniProtKB-KW"/>
</dbReference>
<evidence type="ECO:0000256" key="2">
    <source>
        <dbReference type="ARBA" id="ARBA00008887"/>
    </source>
</evidence>
<evidence type="ECO:0000256" key="9">
    <source>
        <dbReference type="ARBA" id="ARBA00023069"/>
    </source>
</evidence>
<evidence type="ECO:0000259" key="15">
    <source>
        <dbReference type="Pfam" id="PF12777"/>
    </source>
</evidence>
<keyword evidence="6" id="KW-0067">ATP-binding</keyword>
<dbReference type="GO" id="GO:0045505">
    <property type="term" value="F:dynein intermediate chain binding"/>
    <property type="evidence" value="ECO:0007669"/>
    <property type="project" value="InterPro"/>
</dbReference>
<dbReference type="Gene3D" id="1.10.8.720">
    <property type="entry name" value="Region D6 of dynein motor"/>
    <property type="match status" value="1"/>
</dbReference>
<dbReference type="Gene3D" id="6.10.140.1060">
    <property type="match status" value="1"/>
</dbReference>
<dbReference type="InterPro" id="IPR043160">
    <property type="entry name" value="Dynein_C_barrel"/>
</dbReference>
<feature type="coiled-coil region" evidence="13">
    <location>
        <begin position="1163"/>
        <end position="1218"/>
    </location>
</feature>
<evidence type="ECO:0000256" key="5">
    <source>
        <dbReference type="ARBA" id="ARBA00022741"/>
    </source>
</evidence>
<evidence type="ECO:0008006" key="23">
    <source>
        <dbReference type="Google" id="ProtNLM"/>
    </source>
</evidence>
<dbReference type="Gene3D" id="3.10.490.20">
    <property type="match status" value="1"/>
</dbReference>
<dbReference type="Pfam" id="PF18199">
    <property type="entry name" value="Dynein_C"/>
    <property type="match status" value="1"/>
</dbReference>
<dbReference type="Pfam" id="PF17852">
    <property type="entry name" value="Dynein_AAA_lid"/>
    <property type="match status" value="1"/>
</dbReference>
<evidence type="ECO:0000259" key="14">
    <source>
        <dbReference type="Pfam" id="PF03028"/>
    </source>
</evidence>
<dbReference type="InterPro" id="IPR042219">
    <property type="entry name" value="AAA_lid_11_sf"/>
</dbReference>
<feature type="domain" description="Dynein heavy chain region D6 P-loop" evidence="14">
    <location>
        <begin position="1772"/>
        <end position="1884"/>
    </location>
</feature>
<dbReference type="InterPro" id="IPR024743">
    <property type="entry name" value="Dynein_HC_stalk"/>
</dbReference>
<dbReference type="InterPro" id="IPR027417">
    <property type="entry name" value="P-loop_NTPase"/>
</dbReference>
<dbReference type="PANTHER" id="PTHR22878">
    <property type="entry name" value="DYNEIN HEAVY CHAIN 6, AXONEMAL-LIKE-RELATED"/>
    <property type="match status" value="1"/>
</dbReference>
<dbReference type="FunFam" id="1.10.8.1220:FF:000001">
    <property type="entry name" value="Dynein axonemal heavy chain 5"/>
    <property type="match status" value="1"/>
</dbReference>
<feature type="domain" description="Dynein heavy chain coiled coil stalk" evidence="15">
    <location>
        <begin position="934"/>
        <end position="1279"/>
    </location>
</feature>
<dbReference type="Pfam" id="PF03028">
    <property type="entry name" value="Dynein_heavy"/>
    <property type="match status" value="1"/>
</dbReference>
<evidence type="ECO:0000256" key="4">
    <source>
        <dbReference type="ARBA" id="ARBA00022701"/>
    </source>
</evidence>
<evidence type="ECO:0000256" key="3">
    <source>
        <dbReference type="ARBA" id="ARBA00022490"/>
    </source>
</evidence>
<comment type="subcellular location">
    <subcellularLocation>
        <location evidence="1">Cytoplasm</location>
        <location evidence="1">Cytoskeleton</location>
        <location evidence="1">Cilium axoneme</location>
    </subcellularLocation>
</comment>
<evidence type="ECO:0000259" key="18">
    <source>
        <dbReference type="Pfam" id="PF17852"/>
    </source>
</evidence>
<gene>
    <name evidence="22" type="ORF">PYX00_005613</name>
</gene>
<feature type="coiled-coil region" evidence="13">
    <location>
        <begin position="984"/>
        <end position="1011"/>
    </location>
</feature>
<evidence type="ECO:0000256" key="7">
    <source>
        <dbReference type="ARBA" id="ARBA00023017"/>
    </source>
</evidence>
<evidence type="ECO:0000259" key="19">
    <source>
        <dbReference type="Pfam" id="PF17857"/>
    </source>
</evidence>
<keyword evidence="7" id="KW-0243">Dynein</keyword>
<dbReference type="InterPro" id="IPR041658">
    <property type="entry name" value="AAA_lid_11"/>
</dbReference>
<dbReference type="InterPro" id="IPR035706">
    <property type="entry name" value="AAA_9"/>
</dbReference>
<reference evidence="22" key="1">
    <citation type="journal article" date="2024" name="Gigascience">
        <title>Chromosome-level genome of the poultry shaft louse Menopon gallinae provides insight into the host-switching and adaptive evolution of parasitic lice.</title>
        <authorList>
            <person name="Xu Y."/>
            <person name="Ma L."/>
            <person name="Liu S."/>
            <person name="Liang Y."/>
            <person name="Liu Q."/>
            <person name="He Z."/>
            <person name="Tian L."/>
            <person name="Duan Y."/>
            <person name="Cai W."/>
            <person name="Li H."/>
            <person name="Song F."/>
        </authorList>
    </citation>
    <scope>NUCLEOTIDE SEQUENCE</scope>
    <source>
        <strain evidence="22">Cailab_2023a</strain>
    </source>
</reference>
<dbReference type="InterPro" id="IPR041466">
    <property type="entry name" value="Dynein_AAA5_ext"/>
</dbReference>
<dbReference type="InterPro" id="IPR024317">
    <property type="entry name" value="Dynein_heavy_chain_D4_dom"/>
</dbReference>
<evidence type="ECO:0000259" key="16">
    <source>
        <dbReference type="Pfam" id="PF12780"/>
    </source>
</evidence>
<dbReference type="Gene3D" id="1.10.8.1220">
    <property type="match status" value="1"/>
</dbReference>
<dbReference type="FunFam" id="1.20.1270.280:FF:000001">
    <property type="entry name" value="dynein heavy chain 7, axonemal"/>
    <property type="match status" value="1"/>
</dbReference>
<keyword evidence="9" id="KW-0969">Cilium</keyword>
<accession>A0AAW2HTW9</accession>
<comment type="caution">
    <text evidence="22">The sequence shown here is derived from an EMBL/GenBank/DDBJ whole genome shotgun (WGS) entry which is preliminary data.</text>
</comment>
<dbReference type="Gene3D" id="1.10.472.130">
    <property type="match status" value="1"/>
</dbReference>
<sequence>MTGLQGKPSPSGSNFEAVHSYVLNPKSITMGQLYGEFDLLTHEWTDGILPSLVRIGAAADNLEKYWYVFDGPVDAIWIENMNSVLDDNKKLCLTSGEIIKLTDCQTMMFEVADLAVASPATVSRCGMVYLEPAILGLDPFINCWFKKLPKPALTYVNQFRTLFEQYLYPALELLRSSLKEIVSSIDSALVFSFLTQMDIRIKPLTNPDGKPLPPKQFMQTIPSLLAAWVIYSVIWSVGATCDNRSRNIFSEWLRELMETLDHKPRFPPEGLVYDYRFHDGGFSDPVDEGDPVPPSWIHWMADAEEYVIPQDMKFSDIEVPTIDNVRNGWHLGLLVNNYSNVVCIGPTGTGKTLTIAGKLSRGLNKKFICDFIGFSARTSANQTQDLIDSKLDRRRRNVYGPPITKRQIFFIDDLNMPALEVFGAQPPIELLRQWMDFGGWYDRKEIGVFRQIIETNFVAAMGPPGGGRNPVTPRLMRHFHYIAFTELEDDSKMNIFGTIVQSWLERKEELAELTAPLVSATIKVYSTILQDLLPTPAKTHYTFNLRDLGKVFQGMLMVDTEKIEDVNDLLHLWYHENCRVFQDRLVNEADRSWFDNLLREFMMNDFEVDPEVILGDELIIYTDCCSDSRLYEKITDYDKLQRVLEDSLEDYNARSTAPMKLVLFADALAHTCRISRIIRQPLGNALLLGMGGSGRQSLSRLASHTSELYLFQIELHKNYGTSDWRDDLKSIMLRSALDRRESVFLFSDTQIKVETFLEDLNSILNSGDVPNIYASEEMDRIYSAMRGPVQEAGLQATKSNLFATYTKTVRSNLHCIITMSPIGEVFRARLRQFPALVNCCTIDWFFPWPDSALQSVAQRFLEDVPELQVQENLVPKIVGVCQYMHQSVIEMSRIFLLELNRNNYVTPTLYLELLASYSTLLGKKKAEYVMAMKRLKTGLDKMQTTGEEVKVLEAELFALKPHLEKAAKEAAGMLAKICHDTEIAEETKAIVEEEEAIATQMKEQAQALSDDAQKDLELALPALEAAERSLQALNKGDIGEVKALKTPPPGVITVIETICIIKGIAPKKIPGPRLGTKINDYWEPGKKMMGDAGQFLASLLNFDKDSLNDDTIAKLEKYVNDPNFQPAKIIKVSKACTSLCMWVHAIYKFYFINKIVVPKKAALKEANKKLEKMQKDLDVTKAKMAEIMKGLAKLNASLKETEEKKAVLETSAKLCEDRMDRAFRLINGLSDEKGRWIDSMEEYKDGLMNIIGDILISSGAIAYLTPFTDAFRRRLLEQWSRMVFDLEIPHTPKADPVSTLGDPIIIRQWQIYGLPRDFLSTENGVLVANSKRWPLFIDPQGQANKWVRNMGKEHGMAIVKLSDKDLLRTLEASIRFGKPCLIENVGTELDPALDPVLLRQVFKQAGTFVLKLGDTYVPYNDDFRLYLTTKLSNPHYTPEVSVKVLLVNFALVPSGLQDQLLALVIMQERPDLEEARSMIVVSTAQMKQELVEIEDRILYKLSVSEGSPVDDVDLIQTLEASKLKSEEIKQKVEAAETTQIDIDNTRALYIPVANRAQILFFCLMDMANVDPMYQYSMDWFVNIFVNSMANTEKTGEISTRITIVNDYFTFSLYANVCRSLFEKHKLLFAFLLSVRILLDNAIVDPTEYRFLLAGGTAKKQYPNPAPDWISEKTWIDITSLDNLPKFVELVESFHSTLSGFKKIFDSSEPHREKLPSPWDKRLDSFQKIIFLKSLRPDKVTNAMQDFVSVHLGQQFIEPVTADLAAMYKESTPFCPLIFVLSTGTDPAAELYKFADKMKMAKRFETISLGQGQGPIAEKMMTSALDTGSWVYFQNCHLAPSWMPRLERLIENISSEVHKEFRLWLTSTPSPQFPVSILQNGSKMTVEPPRGIKANMIRAYLNQVTEFNDFFHSKSDKVLSFKLLLFSLCLFHGVCLERRKFGPLGFNIPYEFTDGDLRICISQLYMFLLEYKEIPFKVLNYTSGQINYGGRVTDDWDRRCIMNMLGEYYNIKVCNERYVFDAKGFYHQLPKASTLSEYLAYIRTLPLNDDPSLFGLHSNADISCAQAETSRALATLLSLQPRASGGEAASQEDVTAEIAKNILVKIPDPINLEVVHKKYPVLYEESLNTVLVQEVIRYNKLLNVIKTSLVDLLKALKGLVVMSQKLEEMAMSMFNQKVPVMWSSKAYPSLKPLGAWVDDLRERVDFMLRWIDKGIPPAFWISGFYFPQAFLTGTLQNFARKYVVSIDTISFTFKILNEKPTVRPADGCNIYGLFLEGAMFDKNSGVLAESRPKELYTDMPYIWLLPKEHYVPPAQGIYECPVYKTLTRAGTLSTTGHSTNYVLAIEVPSNKPQSHWISRGVALICALNY</sequence>
<dbReference type="InterPro" id="IPR041228">
    <property type="entry name" value="Dynein_C"/>
</dbReference>
<dbReference type="InterPro" id="IPR004273">
    <property type="entry name" value="Dynein_heavy_D6_P-loop"/>
</dbReference>
<organism evidence="22">
    <name type="scientific">Menopon gallinae</name>
    <name type="common">poultry shaft louse</name>
    <dbReference type="NCBI Taxonomy" id="328185"/>
    <lineage>
        <taxon>Eukaryota</taxon>
        <taxon>Metazoa</taxon>
        <taxon>Ecdysozoa</taxon>
        <taxon>Arthropoda</taxon>
        <taxon>Hexapoda</taxon>
        <taxon>Insecta</taxon>
        <taxon>Pterygota</taxon>
        <taxon>Neoptera</taxon>
        <taxon>Paraneoptera</taxon>
        <taxon>Psocodea</taxon>
        <taxon>Troctomorpha</taxon>
        <taxon>Phthiraptera</taxon>
        <taxon>Amblycera</taxon>
        <taxon>Menoponidae</taxon>
        <taxon>Menopon</taxon>
    </lineage>
</organism>
<evidence type="ECO:0000256" key="6">
    <source>
        <dbReference type="ARBA" id="ARBA00022840"/>
    </source>
</evidence>
<evidence type="ECO:0000259" key="17">
    <source>
        <dbReference type="Pfam" id="PF12781"/>
    </source>
</evidence>
<keyword evidence="10" id="KW-0505">Motor protein</keyword>
<evidence type="ECO:0000259" key="21">
    <source>
        <dbReference type="Pfam" id="PF18199"/>
    </source>
</evidence>
<feature type="domain" description="Dynein heavy chain AAA module D4" evidence="16">
    <location>
        <begin position="659"/>
        <end position="920"/>
    </location>
</feature>
<dbReference type="Pfam" id="PF12780">
    <property type="entry name" value="AAA_8"/>
    <property type="match status" value="1"/>
</dbReference>
<protein>
    <recommendedName>
        <fullName evidence="23">Dynein heavy chain</fullName>
    </recommendedName>
</protein>
<evidence type="ECO:0000256" key="11">
    <source>
        <dbReference type="ARBA" id="ARBA00023212"/>
    </source>
</evidence>
<keyword evidence="3" id="KW-0963">Cytoplasm</keyword>
<feature type="domain" description="Dynein heavy chain ATP-binding dynein motor region" evidence="17">
    <location>
        <begin position="1307"/>
        <end position="1528"/>
    </location>
</feature>
<dbReference type="Pfam" id="PF12777">
    <property type="entry name" value="MT"/>
    <property type="match status" value="1"/>
</dbReference>
<dbReference type="GO" id="GO:0008569">
    <property type="term" value="F:minus-end-directed microtubule motor activity"/>
    <property type="evidence" value="ECO:0007669"/>
    <property type="project" value="InterPro"/>
</dbReference>
<dbReference type="FunFam" id="3.40.50.300:FF:001145">
    <property type="entry name" value="Putative dynein heavy chain"/>
    <property type="match status" value="1"/>
</dbReference>
<dbReference type="SUPFAM" id="SSF52540">
    <property type="entry name" value="P-loop containing nucleoside triphosphate hydrolases"/>
    <property type="match status" value="2"/>
</dbReference>
<feature type="domain" description="Dynein heavy chain 3 AAA+ lid" evidence="19">
    <location>
        <begin position="517"/>
        <end position="604"/>
    </location>
</feature>
<dbReference type="GO" id="GO:0051959">
    <property type="term" value="F:dynein light intermediate chain binding"/>
    <property type="evidence" value="ECO:0007669"/>
    <property type="project" value="InterPro"/>
</dbReference>
<dbReference type="FunFam" id="3.10.490.20:FF:000001">
    <property type="entry name" value="dynein heavy chain 7, axonemal"/>
    <property type="match status" value="1"/>
</dbReference>
<evidence type="ECO:0000256" key="10">
    <source>
        <dbReference type="ARBA" id="ARBA00023175"/>
    </source>
</evidence>
<dbReference type="PANTHER" id="PTHR22878:SF73">
    <property type="entry name" value="DYNEIN AXONEMAL HEAVY CHAIN 1"/>
    <property type="match status" value="1"/>
</dbReference>
<evidence type="ECO:0000256" key="12">
    <source>
        <dbReference type="ARBA" id="ARBA00023273"/>
    </source>
</evidence>
<dbReference type="FunFam" id="1.20.920.20:FF:000006">
    <property type="entry name" value="Dynein, axonemal, heavy chain 6"/>
    <property type="match status" value="1"/>
</dbReference>
<dbReference type="Pfam" id="PF17857">
    <property type="entry name" value="AAA_lid_1"/>
    <property type="match status" value="1"/>
</dbReference>
<dbReference type="GO" id="GO:0007018">
    <property type="term" value="P:microtubule-based movement"/>
    <property type="evidence" value="ECO:0007669"/>
    <property type="project" value="InterPro"/>
</dbReference>
<proteinExistence type="inferred from homology"/>